<dbReference type="AlphaFoldDB" id="A0AAN9J233"/>
<dbReference type="Proteomes" id="UP001372338">
    <property type="component" value="Unassembled WGS sequence"/>
</dbReference>
<protein>
    <submittedName>
        <fullName evidence="1">Uncharacterized protein</fullName>
    </submittedName>
</protein>
<comment type="caution">
    <text evidence="1">The sequence shown here is derived from an EMBL/GenBank/DDBJ whole genome shotgun (WGS) entry which is preliminary data.</text>
</comment>
<organism evidence="1 2">
    <name type="scientific">Crotalaria pallida</name>
    <name type="common">Smooth rattlebox</name>
    <name type="synonym">Crotalaria striata</name>
    <dbReference type="NCBI Taxonomy" id="3830"/>
    <lineage>
        <taxon>Eukaryota</taxon>
        <taxon>Viridiplantae</taxon>
        <taxon>Streptophyta</taxon>
        <taxon>Embryophyta</taxon>
        <taxon>Tracheophyta</taxon>
        <taxon>Spermatophyta</taxon>
        <taxon>Magnoliopsida</taxon>
        <taxon>eudicotyledons</taxon>
        <taxon>Gunneridae</taxon>
        <taxon>Pentapetalae</taxon>
        <taxon>rosids</taxon>
        <taxon>fabids</taxon>
        <taxon>Fabales</taxon>
        <taxon>Fabaceae</taxon>
        <taxon>Papilionoideae</taxon>
        <taxon>50 kb inversion clade</taxon>
        <taxon>genistoids sensu lato</taxon>
        <taxon>core genistoids</taxon>
        <taxon>Crotalarieae</taxon>
        <taxon>Crotalaria</taxon>
    </lineage>
</organism>
<proteinExistence type="predicted"/>
<evidence type="ECO:0000313" key="2">
    <source>
        <dbReference type="Proteomes" id="UP001372338"/>
    </source>
</evidence>
<keyword evidence="2" id="KW-1185">Reference proteome</keyword>
<accession>A0AAN9J233</accession>
<reference evidence="1 2" key="1">
    <citation type="submission" date="2024-01" db="EMBL/GenBank/DDBJ databases">
        <title>The genomes of 5 underutilized Papilionoideae crops provide insights into root nodulation and disease resistanc.</title>
        <authorList>
            <person name="Yuan L."/>
        </authorList>
    </citation>
    <scope>NUCLEOTIDE SEQUENCE [LARGE SCALE GENOMIC DNA]</scope>
    <source>
        <strain evidence="1">ZHUSHIDOU_FW_LH</strain>
        <tissue evidence="1">Leaf</tissue>
    </source>
</reference>
<name>A0AAN9J233_CROPI</name>
<dbReference type="EMBL" id="JAYWIO010000001">
    <property type="protein sequence ID" value="KAK7290647.1"/>
    <property type="molecule type" value="Genomic_DNA"/>
</dbReference>
<sequence>MIAGRTSFSYLVSPSSRWPSLCHRCKLKPDAFLYSVNDVKVSNTIDQRGHNVVVGAECFVEYICKCCCSSHRRR</sequence>
<evidence type="ECO:0000313" key="1">
    <source>
        <dbReference type="EMBL" id="KAK7290647.1"/>
    </source>
</evidence>
<gene>
    <name evidence="1" type="ORF">RIF29_05214</name>
</gene>